<evidence type="ECO:0000313" key="1">
    <source>
        <dbReference type="EMBL" id="ERI10489.1"/>
    </source>
</evidence>
<organism evidence="1 2">
    <name type="scientific">Aneurinibacillus aneurinilyticus ATCC 12856</name>
    <dbReference type="NCBI Taxonomy" id="649747"/>
    <lineage>
        <taxon>Bacteria</taxon>
        <taxon>Bacillati</taxon>
        <taxon>Bacillota</taxon>
        <taxon>Bacilli</taxon>
        <taxon>Bacillales</taxon>
        <taxon>Paenibacillaceae</taxon>
        <taxon>Aneurinibacillus group</taxon>
        <taxon>Aneurinibacillus</taxon>
    </lineage>
</organism>
<reference evidence="1 2" key="1">
    <citation type="submission" date="2013-08" db="EMBL/GenBank/DDBJ databases">
        <authorList>
            <person name="Weinstock G."/>
            <person name="Sodergren E."/>
            <person name="Wylie T."/>
            <person name="Fulton L."/>
            <person name="Fulton R."/>
            <person name="Fronick C."/>
            <person name="O'Laughlin M."/>
            <person name="Godfrey J."/>
            <person name="Miner T."/>
            <person name="Herter B."/>
            <person name="Appelbaum E."/>
            <person name="Cordes M."/>
            <person name="Lek S."/>
            <person name="Wollam A."/>
            <person name="Pepin K.H."/>
            <person name="Palsikar V.B."/>
            <person name="Mitreva M."/>
            <person name="Wilson R.K."/>
        </authorList>
    </citation>
    <scope>NUCLEOTIDE SEQUENCE [LARGE SCALE GENOMIC DNA]</scope>
    <source>
        <strain evidence="1 2">ATCC 12856</strain>
    </source>
</reference>
<keyword evidence="2" id="KW-1185">Reference proteome</keyword>
<dbReference type="AlphaFoldDB" id="U1WPF9"/>
<name>U1WPF9_ANEAE</name>
<comment type="caution">
    <text evidence="1">The sequence shown here is derived from an EMBL/GenBank/DDBJ whole genome shotgun (WGS) entry which is preliminary data.</text>
</comment>
<dbReference type="HOGENOM" id="CLU_3195465_0_0_9"/>
<sequence length="45" mass="5665">MATFSFHRTVQTYLRQETNSNLNFLNNMFFSILLWYDKKRQRFQK</sequence>
<evidence type="ECO:0000313" key="2">
    <source>
        <dbReference type="Proteomes" id="UP000016511"/>
    </source>
</evidence>
<dbReference type="STRING" id="649747.HMPREF0083_01395"/>
<dbReference type="EMBL" id="AWSJ01000092">
    <property type="protein sequence ID" value="ERI10489.1"/>
    <property type="molecule type" value="Genomic_DNA"/>
</dbReference>
<proteinExistence type="predicted"/>
<dbReference type="Proteomes" id="UP000016511">
    <property type="component" value="Unassembled WGS sequence"/>
</dbReference>
<protein>
    <submittedName>
        <fullName evidence="1">Uncharacterized protein</fullName>
    </submittedName>
</protein>
<gene>
    <name evidence="1" type="ORF">HMPREF0083_01395</name>
</gene>
<accession>U1WPF9</accession>